<comment type="caution">
    <text evidence="2">The sequence shown here is derived from an EMBL/GenBank/DDBJ whole genome shotgun (WGS) entry which is preliminary data.</text>
</comment>
<proteinExistence type="predicted"/>
<evidence type="ECO:0000256" key="1">
    <source>
        <dbReference type="SAM" id="MobiDB-lite"/>
    </source>
</evidence>
<organism evidence="2 3">
    <name type="scientific">Penicillium brasilianum</name>
    <dbReference type="NCBI Taxonomy" id="104259"/>
    <lineage>
        <taxon>Eukaryota</taxon>
        <taxon>Fungi</taxon>
        <taxon>Dikarya</taxon>
        <taxon>Ascomycota</taxon>
        <taxon>Pezizomycotina</taxon>
        <taxon>Eurotiomycetes</taxon>
        <taxon>Eurotiomycetidae</taxon>
        <taxon>Eurotiales</taxon>
        <taxon>Aspergillaceae</taxon>
        <taxon>Penicillium</taxon>
    </lineage>
</organism>
<feature type="compositionally biased region" description="Basic and acidic residues" evidence="1">
    <location>
        <begin position="55"/>
        <end position="72"/>
    </location>
</feature>
<gene>
    <name evidence="2" type="ORF">PEBR_40825</name>
</gene>
<feature type="region of interest" description="Disordered" evidence="1">
    <location>
        <begin position="1"/>
        <end position="246"/>
    </location>
</feature>
<dbReference type="EMBL" id="LJBN01000231">
    <property type="protein sequence ID" value="OOQ81980.1"/>
    <property type="molecule type" value="Genomic_DNA"/>
</dbReference>
<name>A0A1S9R9K7_PENBI</name>
<evidence type="ECO:0000313" key="3">
    <source>
        <dbReference type="Proteomes" id="UP000190744"/>
    </source>
</evidence>
<protein>
    <submittedName>
        <fullName evidence="2">Uncharacterized protein</fullName>
    </submittedName>
</protein>
<feature type="compositionally biased region" description="Basic and acidic residues" evidence="1">
    <location>
        <begin position="164"/>
        <end position="182"/>
    </location>
</feature>
<dbReference type="Proteomes" id="UP000190744">
    <property type="component" value="Unassembled WGS sequence"/>
</dbReference>
<feature type="compositionally biased region" description="Low complexity" evidence="1">
    <location>
        <begin position="187"/>
        <end position="205"/>
    </location>
</feature>
<reference evidence="3" key="1">
    <citation type="submission" date="2015-09" db="EMBL/GenBank/DDBJ databases">
        <authorList>
            <person name="Fill T.P."/>
            <person name="Baretta J.F."/>
            <person name="de Almeida L.G."/>
            <person name="Rocha M."/>
            <person name="de Souza D.H."/>
            <person name="Malavazi I."/>
            <person name="Cerdeira L.T."/>
            <person name="Hong H."/>
            <person name="Samborskyy M."/>
            <person name="de Vasconcelos A.T."/>
            <person name="Leadlay P."/>
            <person name="Rodrigues-Filho E."/>
        </authorList>
    </citation>
    <scope>NUCLEOTIDE SEQUENCE [LARGE SCALE GENOMIC DNA]</scope>
    <source>
        <strain evidence="3">LaBioMMi 136</strain>
    </source>
</reference>
<evidence type="ECO:0000313" key="2">
    <source>
        <dbReference type="EMBL" id="OOQ81980.1"/>
    </source>
</evidence>
<feature type="compositionally biased region" description="Low complexity" evidence="1">
    <location>
        <begin position="11"/>
        <end position="22"/>
    </location>
</feature>
<accession>A0A1S9R9K7</accession>
<dbReference type="AlphaFoldDB" id="A0A1S9R9K7"/>
<sequence length="246" mass="25698">MATEGFLEQSAPLAQAAVAPAPSKISDPPQPTHNVLNTCQTDSESLATDSTKVGTEIEHPEAPKPVESKHDASIPATNHPLGASVTNSEPEVPVVAQPATEATKEAPQSVPEVAKPVVEPSQATEEVLKPATQEPQTGEKRDLDSLTAQAPEQGQPPEPATAPEKVDEPESKKQKMDEEPTKDTNGTTAPAAAAAATSTAPAPATESHEEPKKAGRSKKEKIKEVVKSIIPTDGPGSRTRSRTKDS</sequence>
<feature type="compositionally biased region" description="Polar residues" evidence="1">
    <location>
        <begin position="32"/>
        <end position="53"/>
    </location>
</feature>